<dbReference type="RefSeq" id="WP_103043749.1">
    <property type="nucleotide sequence ID" value="NZ_BAABBP010000010.1"/>
</dbReference>
<evidence type="ECO:0000313" key="3">
    <source>
        <dbReference type="Proteomes" id="UP001501627"/>
    </source>
</evidence>
<dbReference type="EMBL" id="BAABBP010000010">
    <property type="protein sequence ID" value="GAA3992825.1"/>
    <property type="molecule type" value="Genomic_DNA"/>
</dbReference>
<comment type="caution">
    <text evidence="2">The sequence shown here is derived from an EMBL/GenBank/DDBJ whole genome shotgun (WGS) entry which is preliminary data.</text>
</comment>
<proteinExistence type="inferred from homology"/>
<sequence length="276" mass="28877">MTTPTPIPLGYPGAQPFATASYPGLAGRVVLNTGAGSGIGRAMAHAFARHGARLMLLDIDQAALEQTCAQLQQAFPGVEVDIVQASIADDEAVERACAATEARFGRIDILLNNAGISMNKPSLELTPAEWRRAIDIDLSGVFYCAQAAGRRMASQGGGVILSTASIWGLSSSANRLAYCAAKAGVVSLTKCLAAEWAQHRIRVNAICPGYTHTALMDDLMARGVINGAELCGKTPMNRLGRPEEMAEAALYLASDAAAFITGHALVSDGGWLAQGY</sequence>
<dbReference type="PRINTS" id="PR00081">
    <property type="entry name" value="GDHRDH"/>
</dbReference>
<dbReference type="PROSITE" id="PS00061">
    <property type="entry name" value="ADH_SHORT"/>
    <property type="match status" value="1"/>
</dbReference>
<organism evidence="2 3">
    <name type="scientific">Comamonas faecalis</name>
    <dbReference type="NCBI Taxonomy" id="1387849"/>
    <lineage>
        <taxon>Bacteria</taxon>
        <taxon>Pseudomonadati</taxon>
        <taxon>Pseudomonadota</taxon>
        <taxon>Betaproteobacteria</taxon>
        <taxon>Burkholderiales</taxon>
        <taxon>Comamonadaceae</taxon>
        <taxon>Comamonas</taxon>
    </lineage>
</organism>
<dbReference type="SUPFAM" id="SSF51735">
    <property type="entry name" value="NAD(P)-binding Rossmann-fold domains"/>
    <property type="match status" value="1"/>
</dbReference>
<name>A0ABP7R5R2_9BURK</name>
<dbReference type="Gene3D" id="3.40.50.720">
    <property type="entry name" value="NAD(P)-binding Rossmann-like Domain"/>
    <property type="match status" value="1"/>
</dbReference>
<dbReference type="Proteomes" id="UP001501627">
    <property type="component" value="Unassembled WGS sequence"/>
</dbReference>
<reference evidence="3" key="1">
    <citation type="journal article" date="2019" name="Int. J. Syst. Evol. Microbiol.">
        <title>The Global Catalogue of Microorganisms (GCM) 10K type strain sequencing project: providing services to taxonomists for standard genome sequencing and annotation.</title>
        <authorList>
            <consortium name="The Broad Institute Genomics Platform"/>
            <consortium name="The Broad Institute Genome Sequencing Center for Infectious Disease"/>
            <person name="Wu L."/>
            <person name="Ma J."/>
        </authorList>
    </citation>
    <scope>NUCLEOTIDE SEQUENCE [LARGE SCALE GENOMIC DNA]</scope>
    <source>
        <strain evidence="3">JCM 17561</strain>
    </source>
</reference>
<evidence type="ECO:0000256" key="1">
    <source>
        <dbReference type="ARBA" id="ARBA00006484"/>
    </source>
</evidence>
<dbReference type="PANTHER" id="PTHR42760">
    <property type="entry name" value="SHORT-CHAIN DEHYDROGENASES/REDUCTASES FAMILY MEMBER"/>
    <property type="match status" value="1"/>
</dbReference>
<dbReference type="InterPro" id="IPR036291">
    <property type="entry name" value="NAD(P)-bd_dom_sf"/>
</dbReference>
<protein>
    <submittedName>
        <fullName evidence="2">Glucose 1-dehydrogenase</fullName>
    </submittedName>
</protein>
<evidence type="ECO:0000313" key="2">
    <source>
        <dbReference type="EMBL" id="GAA3992825.1"/>
    </source>
</evidence>
<dbReference type="PRINTS" id="PR00080">
    <property type="entry name" value="SDRFAMILY"/>
</dbReference>
<dbReference type="Pfam" id="PF13561">
    <property type="entry name" value="adh_short_C2"/>
    <property type="match status" value="1"/>
</dbReference>
<accession>A0ABP7R5R2</accession>
<dbReference type="CDD" id="cd05233">
    <property type="entry name" value="SDR_c"/>
    <property type="match status" value="1"/>
</dbReference>
<dbReference type="InterPro" id="IPR020904">
    <property type="entry name" value="Sc_DH/Rdtase_CS"/>
</dbReference>
<keyword evidence="3" id="KW-1185">Reference proteome</keyword>
<comment type="similarity">
    <text evidence="1">Belongs to the short-chain dehydrogenases/reductases (SDR) family.</text>
</comment>
<dbReference type="PANTHER" id="PTHR42760:SF124">
    <property type="entry name" value="SHORT-CHAIN DEHYDROGENASE_REDUCTASE"/>
    <property type="match status" value="1"/>
</dbReference>
<dbReference type="NCBIfam" id="NF005559">
    <property type="entry name" value="PRK07231.1"/>
    <property type="match status" value="1"/>
</dbReference>
<gene>
    <name evidence="2" type="ORF">GCM10022279_15140</name>
</gene>
<dbReference type="InterPro" id="IPR002347">
    <property type="entry name" value="SDR_fam"/>
</dbReference>